<protein>
    <submittedName>
        <fullName evidence="10">Uncharacterized protein LOC104243315</fullName>
    </submittedName>
</protein>
<dbReference type="GO" id="GO:0003964">
    <property type="term" value="F:RNA-directed DNA polymerase activity"/>
    <property type="evidence" value="ECO:0007669"/>
    <property type="project" value="UniProtKB-KW"/>
</dbReference>
<keyword evidence="1" id="KW-0808">Transferase</keyword>
<dbReference type="RefSeq" id="XP_009796797.1">
    <property type="nucleotide sequence ID" value="XM_009798495.1"/>
</dbReference>
<evidence type="ECO:0000256" key="1">
    <source>
        <dbReference type="ARBA" id="ARBA00022679"/>
    </source>
</evidence>
<keyword evidence="3" id="KW-0540">Nuclease</keyword>
<evidence type="ECO:0000313" key="9">
    <source>
        <dbReference type="Proteomes" id="UP000189701"/>
    </source>
</evidence>
<evidence type="ECO:0000256" key="6">
    <source>
        <dbReference type="ARBA" id="ARBA00022918"/>
    </source>
</evidence>
<dbReference type="PANTHER" id="PTHR37984">
    <property type="entry name" value="PROTEIN CBG26694"/>
    <property type="match status" value="1"/>
</dbReference>
<dbReference type="GO" id="GO:0016787">
    <property type="term" value="F:hydrolase activity"/>
    <property type="evidence" value="ECO:0007669"/>
    <property type="project" value="UniProtKB-KW"/>
</dbReference>
<evidence type="ECO:0000256" key="3">
    <source>
        <dbReference type="ARBA" id="ARBA00022722"/>
    </source>
</evidence>
<evidence type="ECO:0000256" key="2">
    <source>
        <dbReference type="ARBA" id="ARBA00022695"/>
    </source>
</evidence>
<dbReference type="InterPro" id="IPR050951">
    <property type="entry name" value="Retrovirus_Pol_polyprotein"/>
</dbReference>
<dbReference type="InterPro" id="IPR041373">
    <property type="entry name" value="RT_RNaseH"/>
</dbReference>
<keyword evidence="6" id="KW-0695">RNA-directed DNA polymerase</keyword>
<dbReference type="Gene3D" id="3.30.70.270">
    <property type="match status" value="1"/>
</dbReference>
<evidence type="ECO:0000313" key="10">
    <source>
        <dbReference type="RefSeq" id="XP_009796797.1"/>
    </source>
</evidence>
<feature type="domain" description="Integrase zinc-binding" evidence="8">
    <location>
        <begin position="340"/>
        <end position="392"/>
    </location>
</feature>
<feature type="domain" description="Reverse transcriptase RNase H-like" evidence="7">
    <location>
        <begin position="176"/>
        <end position="263"/>
    </location>
</feature>
<dbReference type="GeneID" id="104243315"/>
<keyword evidence="9" id="KW-1185">Reference proteome</keyword>
<gene>
    <name evidence="10" type="primary">LOC104243315</name>
</gene>
<dbReference type="PANTHER" id="PTHR37984:SF5">
    <property type="entry name" value="PROTEIN NYNRIN-LIKE"/>
    <property type="match status" value="1"/>
</dbReference>
<dbReference type="AlphaFoldDB" id="A0A1U7XXU1"/>
<reference evidence="10" key="2">
    <citation type="submission" date="2025-08" db="UniProtKB">
        <authorList>
            <consortium name="RefSeq"/>
        </authorList>
    </citation>
    <scope>IDENTIFICATION</scope>
    <source>
        <tissue evidence="10">Leaf</tissue>
    </source>
</reference>
<dbReference type="InterPro" id="IPR041588">
    <property type="entry name" value="Integrase_H2C2"/>
</dbReference>
<evidence type="ECO:0000259" key="7">
    <source>
        <dbReference type="Pfam" id="PF17917"/>
    </source>
</evidence>
<dbReference type="GO" id="GO:0004519">
    <property type="term" value="F:endonuclease activity"/>
    <property type="evidence" value="ECO:0007669"/>
    <property type="project" value="UniProtKB-KW"/>
</dbReference>
<dbReference type="Pfam" id="PF17921">
    <property type="entry name" value="Integrase_H2C2"/>
    <property type="match status" value="1"/>
</dbReference>
<name>A0A1U7XXU1_NICSY</name>
<dbReference type="Pfam" id="PF17917">
    <property type="entry name" value="RT_RNaseH"/>
    <property type="match status" value="1"/>
</dbReference>
<keyword evidence="4" id="KW-0255">Endonuclease</keyword>
<evidence type="ECO:0000256" key="5">
    <source>
        <dbReference type="ARBA" id="ARBA00022801"/>
    </source>
</evidence>
<dbReference type="STRING" id="4096.A0A1U7XXU1"/>
<proteinExistence type="predicted"/>
<dbReference type="InterPro" id="IPR043502">
    <property type="entry name" value="DNA/RNA_pol_sf"/>
</dbReference>
<dbReference type="OrthoDB" id="1430787at2759"/>
<dbReference type="Gene3D" id="1.10.340.70">
    <property type="match status" value="1"/>
</dbReference>
<keyword evidence="5" id="KW-0378">Hydrolase</keyword>
<organism evidence="9 10">
    <name type="scientific">Nicotiana sylvestris</name>
    <name type="common">Wood tobacco</name>
    <name type="synonym">South American tobacco</name>
    <dbReference type="NCBI Taxonomy" id="4096"/>
    <lineage>
        <taxon>Eukaryota</taxon>
        <taxon>Viridiplantae</taxon>
        <taxon>Streptophyta</taxon>
        <taxon>Embryophyta</taxon>
        <taxon>Tracheophyta</taxon>
        <taxon>Spermatophyta</taxon>
        <taxon>Magnoliopsida</taxon>
        <taxon>eudicotyledons</taxon>
        <taxon>Gunneridae</taxon>
        <taxon>Pentapetalae</taxon>
        <taxon>asterids</taxon>
        <taxon>lamiids</taxon>
        <taxon>Solanales</taxon>
        <taxon>Solanaceae</taxon>
        <taxon>Nicotianoideae</taxon>
        <taxon>Nicotianeae</taxon>
        <taxon>Nicotiana</taxon>
    </lineage>
</organism>
<evidence type="ECO:0000256" key="4">
    <source>
        <dbReference type="ARBA" id="ARBA00022759"/>
    </source>
</evidence>
<dbReference type="SUPFAM" id="SSF56672">
    <property type="entry name" value="DNA/RNA polymerases"/>
    <property type="match status" value="1"/>
</dbReference>
<dbReference type="CDD" id="cd09274">
    <property type="entry name" value="RNase_HI_RT_Ty3"/>
    <property type="match status" value="1"/>
</dbReference>
<dbReference type="eggNOG" id="KOG0017">
    <property type="taxonomic scope" value="Eukaryota"/>
</dbReference>
<dbReference type="Gene3D" id="3.10.10.10">
    <property type="entry name" value="HIV Type 1 Reverse Transcriptase, subunit A, domain 1"/>
    <property type="match status" value="1"/>
</dbReference>
<reference evidence="9" key="1">
    <citation type="journal article" date="2013" name="Genome Biol.">
        <title>Reference genomes and transcriptomes of Nicotiana sylvestris and Nicotiana tomentosiformis.</title>
        <authorList>
            <person name="Sierro N."/>
            <person name="Battey J.N."/>
            <person name="Ouadi S."/>
            <person name="Bovet L."/>
            <person name="Goepfert S."/>
            <person name="Bakaher N."/>
            <person name="Peitsch M.C."/>
            <person name="Ivanov N.V."/>
        </authorList>
    </citation>
    <scope>NUCLEOTIDE SEQUENCE [LARGE SCALE GENOMIC DNA]</scope>
</reference>
<dbReference type="KEGG" id="nsy:104243315"/>
<evidence type="ECO:0000259" key="8">
    <source>
        <dbReference type="Pfam" id="PF17921"/>
    </source>
</evidence>
<accession>A0A1U7XXU1</accession>
<dbReference type="InterPro" id="IPR043128">
    <property type="entry name" value="Rev_trsase/Diguanyl_cyclase"/>
</dbReference>
<dbReference type="Proteomes" id="UP000189701">
    <property type="component" value="Unplaced"/>
</dbReference>
<sequence length="392" mass="45208">MYHWLKLWSKCPVYAKFIKDLVTKKLSMNCETIKVTHQVSAIVHSMDPILEDPGTFTIPCTIRSAKFAKSLCDLRATNNLMPIWRPFLATVKALVDVKDGELTFRIDGYSGYNQILTTPEDQGKTKFTCPYGTFTFSRIPFGLCNALPIFQRRMMDIFTDMFKLTTTSIVTSPNWSVPFELMCDASDVVVRVVLGQHINKNFHPIYYARKTMNSSQVNYIITEKEILAIVFAKVDVYTDHATLRYLMSKEDSKARLMRWDGRLHDGLEINHSFTDEQLFAISMKEVPWFVDLTNYLVSGVIPVEFSSNQRKKLKRDCQDYYWDEPYLFRICMDRVIRRCVPEEDEVEIIGACHSSPYGGNHGGERTTAKVLSCGFYWPTLYNDASDLVKHCD</sequence>
<keyword evidence="2" id="KW-0548">Nucleotidyltransferase</keyword>